<dbReference type="GO" id="GO:0016020">
    <property type="term" value="C:membrane"/>
    <property type="evidence" value="ECO:0007669"/>
    <property type="project" value="UniProtKB-SubCell"/>
</dbReference>
<dbReference type="PANTHER" id="PTHR10165:SF35">
    <property type="entry name" value="RE23632P"/>
    <property type="match status" value="1"/>
</dbReference>
<proteinExistence type="inferred from homology"/>
<evidence type="ECO:0000256" key="3">
    <source>
        <dbReference type="ARBA" id="ARBA00022692"/>
    </source>
</evidence>
<dbReference type="GO" id="GO:0046839">
    <property type="term" value="P:phospholipid dephosphorylation"/>
    <property type="evidence" value="ECO:0007669"/>
    <property type="project" value="TreeGrafter"/>
</dbReference>
<comment type="similarity">
    <text evidence="2">Belongs to the PA-phosphatase related phosphoesterase family.</text>
</comment>
<dbReference type="InterPro" id="IPR036938">
    <property type="entry name" value="PAP2/HPO_sf"/>
</dbReference>
<comment type="caution">
    <text evidence="8">The sequence shown here is derived from an EMBL/GenBank/DDBJ whole genome shotgun (WGS) entry which is preliminary data.</text>
</comment>
<accession>A0A8K0UH33</accession>
<feature type="domain" description="Phosphatidic acid phosphatase type 2/haloperoxidase" evidence="7">
    <location>
        <begin position="104"/>
        <end position="249"/>
    </location>
</feature>
<dbReference type="SUPFAM" id="SSF48317">
    <property type="entry name" value="Acid phosphatase/Vanadium-dependent haloperoxidase"/>
    <property type="match status" value="1"/>
</dbReference>
<evidence type="ECO:0000256" key="1">
    <source>
        <dbReference type="ARBA" id="ARBA00004141"/>
    </source>
</evidence>
<keyword evidence="5 6" id="KW-0472">Membrane</keyword>
<dbReference type="Gene3D" id="1.20.144.10">
    <property type="entry name" value="Phosphatidic acid phosphatase type 2/haloperoxidase"/>
    <property type="match status" value="1"/>
</dbReference>
<dbReference type="AlphaFoldDB" id="A0A8K0UH33"/>
<evidence type="ECO:0000256" key="2">
    <source>
        <dbReference type="ARBA" id="ARBA00008816"/>
    </source>
</evidence>
<dbReference type="OrthoDB" id="10030083at2759"/>
<dbReference type="EMBL" id="JAEVFJ010000035">
    <property type="protein sequence ID" value="KAH8091670.1"/>
    <property type="molecule type" value="Genomic_DNA"/>
</dbReference>
<organism evidence="8 9">
    <name type="scientific">Cristinia sonorae</name>
    <dbReference type="NCBI Taxonomy" id="1940300"/>
    <lineage>
        <taxon>Eukaryota</taxon>
        <taxon>Fungi</taxon>
        <taxon>Dikarya</taxon>
        <taxon>Basidiomycota</taxon>
        <taxon>Agaricomycotina</taxon>
        <taxon>Agaricomycetes</taxon>
        <taxon>Agaricomycetidae</taxon>
        <taxon>Agaricales</taxon>
        <taxon>Pleurotineae</taxon>
        <taxon>Stephanosporaceae</taxon>
        <taxon>Cristinia</taxon>
    </lineage>
</organism>
<evidence type="ECO:0000256" key="6">
    <source>
        <dbReference type="SAM" id="Phobius"/>
    </source>
</evidence>
<sequence length="301" mass="33955">MASALLTKIRRLTEETFSRDSFKWFDRSYTVDWTFASLAWILAWIIKGLPPFEREFSIDDPLIGHKNRPNQISGDLTWFLSLLVPLGTIGVIGLLRVSALEIHHGFLGLWAARGYNALITEALKNRVGRLRPDFLSRCKWDKAQHVCTGKLAKILDGRRSFPSGHSSTAFSGMTFLTLYLAGLTGAWCLSQAAPPRSFFGSRMARLWITMAPMAFATWVAVSRVEDYRHHKEDVIVGSLIGIGTATVSYLIYWPNPFALRGDDLYRGASQPRLVYRDETHDRTERDYDYELAGIGHGAEPV</sequence>
<evidence type="ECO:0000256" key="4">
    <source>
        <dbReference type="ARBA" id="ARBA00022989"/>
    </source>
</evidence>
<feature type="transmembrane region" description="Helical" evidence="6">
    <location>
        <begin position="168"/>
        <end position="192"/>
    </location>
</feature>
<dbReference type="InterPro" id="IPR000326">
    <property type="entry name" value="PAP2/HPO"/>
</dbReference>
<keyword evidence="3 6" id="KW-0812">Transmembrane</keyword>
<keyword evidence="4 6" id="KW-1133">Transmembrane helix</keyword>
<dbReference type="InterPro" id="IPR043216">
    <property type="entry name" value="PAP-like"/>
</dbReference>
<dbReference type="PANTHER" id="PTHR10165">
    <property type="entry name" value="LIPID PHOSPHATE PHOSPHATASE"/>
    <property type="match status" value="1"/>
</dbReference>
<keyword evidence="9" id="KW-1185">Reference proteome</keyword>
<evidence type="ECO:0000313" key="9">
    <source>
        <dbReference type="Proteomes" id="UP000813824"/>
    </source>
</evidence>
<comment type="subcellular location">
    <subcellularLocation>
        <location evidence="1">Membrane</location>
        <topology evidence="1">Multi-pass membrane protein</topology>
    </subcellularLocation>
</comment>
<dbReference type="Pfam" id="PF01569">
    <property type="entry name" value="PAP2"/>
    <property type="match status" value="1"/>
</dbReference>
<dbReference type="GO" id="GO:0006644">
    <property type="term" value="P:phospholipid metabolic process"/>
    <property type="evidence" value="ECO:0007669"/>
    <property type="project" value="InterPro"/>
</dbReference>
<dbReference type="CDD" id="cd03390">
    <property type="entry name" value="PAP2_containing_1_like"/>
    <property type="match status" value="1"/>
</dbReference>
<evidence type="ECO:0000313" key="8">
    <source>
        <dbReference type="EMBL" id="KAH8091670.1"/>
    </source>
</evidence>
<name>A0A8K0UH33_9AGAR</name>
<gene>
    <name evidence="8" type="ORF">BXZ70DRAFT_475279</name>
</gene>
<reference evidence="8" key="1">
    <citation type="journal article" date="2021" name="New Phytol.">
        <title>Evolutionary innovations through gain and loss of genes in the ectomycorrhizal Boletales.</title>
        <authorList>
            <person name="Wu G."/>
            <person name="Miyauchi S."/>
            <person name="Morin E."/>
            <person name="Kuo A."/>
            <person name="Drula E."/>
            <person name="Varga T."/>
            <person name="Kohler A."/>
            <person name="Feng B."/>
            <person name="Cao Y."/>
            <person name="Lipzen A."/>
            <person name="Daum C."/>
            <person name="Hundley H."/>
            <person name="Pangilinan J."/>
            <person name="Johnson J."/>
            <person name="Barry K."/>
            <person name="LaButti K."/>
            <person name="Ng V."/>
            <person name="Ahrendt S."/>
            <person name="Min B."/>
            <person name="Choi I.G."/>
            <person name="Park H."/>
            <person name="Plett J.M."/>
            <person name="Magnuson J."/>
            <person name="Spatafora J.W."/>
            <person name="Nagy L.G."/>
            <person name="Henrissat B."/>
            <person name="Grigoriev I.V."/>
            <person name="Yang Z.L."/>
            <person name="Xu J."/>
            <person name="Martin F.M."/>
        </authorList>
    </citation>
    <scope>NUCLEOTIDE SEQUENCE</scope>
    <source>
        <strain evidence="8">KKN 215</strain>
    </source>
</reference>
<evidence type="ECO:0000259" key="7">
    <source>
        <dbReference type="SMART" id="SM00014"/>
    </source>
</evidence>
<dbReference type="SMART" id="SM00014">
    <property type="entry name" value="acidPPc"/>
    <property type="match status" value="1"/>
</dbReference>
<evidence type="ECO:0000256" key="5">
    <source>
        <dbReference type="ARBA" id="ARBA00023136"/>
    </source>
</evidence>
<feature type="transmembrane region" description="Helical" evidence="6">
    <location>
        <begin position="234"/>
        <end position="253"/>
    </location>
</feature>
<feature type="transmembrane region" description="Helical" evidence="6">
    <location>
        <begin position="76"/>
        <end position="95"/>
    </location>
</feature>
<dbReference type="GO" id="GO:0008195">
    <property type="term" value="F:phosphatidate phosphatase activity"/>
    <property type="evidence" value="ECO:0007669"/>
    <property type="project" value="TreeGrafter"/>
</dbReference>
<feature type="transmembrane region" description="Helical" evidence="6">
    <location>
        <begin position="204"/>
        <end position="222"/>
    </location>
</feature>
<dbReference type="Proteomes" id="UP000813824">
    <property type="component" value="Unassembled WGS sequence"/>
</dbReference>
<protein>
    <submittedName>
        <fullName evidence="8">Lipid phosphate phosphatase 1</fullName>
    </submittedName>
</protein>
<feature type="transmembrane region" description="Helical" evidence="6">
    <location>
        <begin position="29"/>
        <end position="46"/>
    </location>
</feature>